<dbReference type="PIRSF" id="PIRSF005520">
    <property type="entry name" value="UCP005520"/>
    <property type="match status" value="1"/>
</dbReference>
<dbReference type="InterPro" id="IPR000999">
    <property type="entry name" value="RNase_III_dom"/>
</dbReference>
<evidence type="ECO:0000256" key="3">
    <source>
        <dbReference type="ARBA" id="ARBA00022722"/>
    </source>
</evidence>
<evidence type="ECO:0000256" key="1">
    <source>
        <dbReference type="ARBA" id="ARBA00022517"/>
    </source>
</evidence>
<keyword evidence="4 6" id="KW-0255">Endonuclease</keyword>
<dbReference type="InterPro" id="IPR036389">
    <property type="entry name" value="RNase_III_sf"/>
</dbReference>
<sequence>MIEFFNKMTGEFSYKPEEINQLSPLVLAYIGDAVYEVFIRTMLVSEGNVPVHVLHKRSIAFVKAKAQSNIIHRIMPSLTEEELSVVRRGRNAKSATIPKNADVAEYRYATGFESLIGFLYLKKDYERLTDILQRAISEN</sequence>
<accession>A0A4Q0I4X0</accession>
<comment type="cofactor">
    <cofactor evidence="6">
        <name>Mg(2+)</name>
        <dbReference type="ChEBI" id="CHEBI:18420"/>
    </cofactor>
</comment>
<organism evidence="8 9">
    <name type="scientific">Acetivibrio mesophilus</name>
    <dbReference type="NCBI Taxonomy" id="2487273"/>
    <lineage>
        <taxon>Bacteria</taxon>
        <taxon>Bacillati</taxon>
        <taxon>Bacillota</taxon>
        <taxon>Clostridia</taxon>
        <taxon>Eubacteriales</taxon>
        <taxon>Oscillospiraceae</taxon>
        <taxon>Acetivibrio</taxon>
    </lineage>
</organism>
<dbReference type="AlphaFoldDB" id="A0A4Q0I4X0"/>
<comment type="subunit">
    <text evidence="6">Homodimer.</text>
</comment>
<gene>
    <name evidence="6" type="primary">mrnC</name>
    <name evidence="8" type="ORF">EFD62_08185</name>
</gene>
<feature type="active site" evidence="6">
    <location>
        <position position="32"/>
    </location>
</feature>
<dbReference type="GO" id="GO:0005737">
    <property type="term" value="C:cytoplasm"/>
    <property type="evidence" value="ECO:0007669"/>
    <property type="project" value="UniProtKB-SubCell"/>
</dbReference>
<dbReference type="OrthoDB" id="46571at2"/>
<keyword evidence="2 6" id="KW-0698">rRNA processing</keyword>
<keyword evidence="1 6" id="KW-0690">Ribosome biogenesis</keyword>
<dbReference type="SUPFAM" id="SSF69065">
    <property type="entry name" value="RNase III domain-like"/>
    <property type="match status" value="1"/>
</dbReference>
<comment type="subcellular location">
    <subcellularLocation>
        <location evidence="6">Cytoplasm</location>
    </subcellularLocation>
</comment>
<dbReference type="GO" id="GO:0006364">
    <property type="term" value="P:rRNA processing"/>
    <property type="evidence" value="ECO:0007669"/>
    <property type="project" value="UniProtKB-UniRule"/>
</dbReference>
<dbReference type="GO" id="GO:0019843">
    <property type="term" value="F:rRNA binding"/>
    <property type="evidence" value="ECO:0007669"/>
    <property type="project" value="UniProtKB-UniRule"/>
</dbReference>
<keyword evidence="3 6" id="KW-0540">Nuclease</keyword>
<evidence type="ECO:0000256" key="5">
    <source>
        <dbReference type="ARBA" id="ARBA00022801"/>
    </source>
</evidence>
<dbReference type="RefSeq" id="WP_069195059.1">
    <property type="nucleotide sequence ID" value="NZ_RLII01000007.1"/>
</dbReference>
<comment type="similarity">
    <text evidence="6">Belongs to the MrnC RNase family.</text>
</comment>
<protein>
    <recommendedName>
        <fullName evidence="6">Mini-ribonuclease 3</fullName>
        <shortName evidence="6">Mini-3</shortName>
        <shortName evidence="6">Mini-RNase 3</shortName>
        <ecNumber evidence="6">3.1.26.-</ecNumber>
    </recommendedName>
    <alternativeName>
        <fullName evidence="6">Mini-RNase III</fullName>
        <shortName evidence="6">Mini-III</shortName>
    </alternativeName>
</protein>
<dbReference type="PANTHER" id="PTHR34276">
    <property type="entry name" value="MINI-RIBONUCLEASE 3"/>
    <property type="match status" value="1"/>
</dbReference>
<keyword evidence="5 6" id="KW-0378">Hydrolase</keyword>
<evidence type="ECO:0000256" key="6">
    <source>
        <dbReference type="HAMAP-Rule" id="MF_01468"/>
    </source>
</evidence>
<evidence type="ECO:0000313" key="8">
    <source>
        <dbReference type="EMBL" id="RXE59336.1"/>
    </source>
</evidence>
<dbReference type="Pfam" id="PF00636">
    <property type="entry name" value="Ribonuclease_3"/>
    <property type="match status" value="1"/>
</dbReference>
<name>A0A4Q0I4X0_9FIRM</name>
<keyword evidence="6" id="KW-0699">rRNA-binding</keyword>
<dbReference type="Proteomes" id="UP000289166">
    <property type="component" value="Unassembled WGS sequence"/>
</dbReference>
<comment type="function">
    <text evidence="6">Involved in correct processing of both the 5' and 3' ends of 23S rRNA precursor. Processes 30S rRNA precursor transcript even in absence of ribonuclease 3 (Rnc); Rnc processes 30S rRNA into smaller rRNA precursors.</text>
</comment>
<keyword evidence="9" id="KW-1185">Reference proteome</keyword>
<dbReference type="EMBL" id="RLII01000007">
    <property type="protein sequence ID" value="RXE59336.1"/>
    <property type="molecule type" value="Genomic_DNA"/>
</dbReference>
<keyword evidence="6" id="KW-0460">Magnesium</keyword>
<evidence type="ECO:0000259" key="7">
    <source>
        <dbReference type="Pfam" id="PF00636"/>
    </source>
</evidence>
<dbReference type="PANTHER" id="PTHR34276:SF1">
    <property type="entry name" value="MINI-RIBONUCLEASE 3"/>
    <property type="match status" value="1"/>
</dbReference>
<feature type="domain" description="RNase III" evidence="7">
    <location>
        <begin position="26"/>
        <end position="123"/>
    </location>
</feature>
<reference evidence="9" key="1">
    <citation type="submission" date="2018-11" db="EMBL/GenBank/DDBJ databases">
        <title>Genome sequencing of a novel mesophilic and cellulolytic organism within the genus Hungateiclostridium.</title>
        <authorList>
            <person name="Rettenmaier R."/>
            <person name="Liebl W."/>
            <person name="Zverlov V."/>
        </authorList>
    </citation>
    <scope>NUCLEOTIDE SEQUENCE [LARGE SCALE GENOMIC DNA]</scope>
    <source>
        <strain evidence="9">N2K1</strain>
    </source>
</reference>
<evidence type="ECO:0000256" key="4">
    <source>
        <dbReference type="ARBA" id="ARBA00022759"/>
    </source>
</evidence>
<evidence type="ECO:0000313" key="9">
    <source>
        <dbReference type="Proteomes" id="UP000289166"/>
    </source>
</evidence>
<evidence type="ECO:0000256" key="2">
    <source>
        <dbReference type="ARBA" id="ARBA00022552"/>
    </source>
</evidence>
<keyword evidence="6" id="KW-0963">Cytoplasm</keyword>
<dbReference type="GO" id="GO:0004525">
    <property type="term" value="F:ribonuclease III activity"/>
    <property type="evidence" value="ECO:0007669"/>
    <property type="project" value="InterPro"/>
</dbReference>
<keyword evidence="6" id="KW-0694">RNA-binding</keyword>
<comment type="caution">
    <text evidence="8">The sequence shown here is derived from an EMBL/GenBank/DDBJ whole genome shotgun (WGS) entry which is preliminary data.</text>
</comment>
<dbReference type="EC" id="3.1.26.-" evidence="6"/>
<dbReference type="InterPro" id="IPR008226">
    <property type="entry name" value="Mini3_fam"/>
</dbReference>
<proteinExistence type="inferred from homology"/>
<dbReference type="HAMAP" id="MF_01468">
    <property type="entry name" value="RNase_Mini_III"/>
    <property type="match status" value="1"/>
</dbReference>
<dbReference type="Gene3D" id="1.10.1520.10">
    <property type="entry name" value="Ribonuclease III domain"/>
    <property type="match status" value="1"/>
</dbReference>